<dbReference type="InterPro" id="IPR012334">
    <property type="entry name" value="Pectin_lyas_fold"/>
</dbReference>
<dbReference type="SUPFAM" id="SSF51126">
    <property type="entry name" value="Pectin lyase-like"/>
    <property type="match status" value="1"/>
</dbReference>
<sequence length="330" mass="34556">MPKSPTKILRTRSTYIQDIVNGVRAGSMFAGTQGVDTFFDPANGSDASGDGSMESPFAGLETAFAAATANQHDIVWYISGSSGNNLAAAMTWSKSYTHLFGICAPTRVAQRARIFQTSDLTGADPLLTILASGCIFSNFYIFQGVADATSLKNVSVTGGRNYFENVHFAGGGHATQAIDGGASLFLNGAEENTFVNCTVGVDTIAAATGMVGILADSQAHRNVFQDCMVTMYAGNTGAAFMEVADGTGLDRYTLFKSCDFINSNSDNFLMASGFVIPAYAANNSTRILLDANCMIHGTTTLDTSDRGVLYGNLSAITGADLSGVAVELKS</sequence>
<comment type="caution">
    <text evidence="1">The sequence shown here is derived from an EMBL/GenBank/DDBJ whole genome shotgun (WGS) entry which is preliminary data.</text>
</comment>
<dbReference type="InterPro" id="IPR011050">
    <property type="entry name" value="Pectin_lyase_fold/virulence"/>
</dbReference>
<reference evidence="1" key="1">
    <citation type="journal article" date="2015" name="Nature">
        <title>Complex archaea that bridge the gap between prokaryotes and eukaryotes.</title>
        <authorList>
            <person name="Spang A."/>
            <person name="Saw J.H."/>
            <person name="Jorgensen S.L."/>
            <person name="Zaremba-Niedzwiedzka K."/>
            <person name="Martijn J."/>
            <person name="Lind A.E."/>
            <person name="van Eijk R."/>
            <person name="Schleper C."/>
            <person name="Guy L."/>
            <person name="Ettema T.J."/>
        </authorList>
    </citation>
    <scope>NUCLEOTIDE SEQUENCE</scope>
</reference>
<evidence type="ECO:0000313" key="1">
    <source>
        <dbReference type="EMBL" id="KKM66038.1"/>
    </source>
</evidence>
<proteinExistence type="predicted"/>
<protein>
    <submittedName>
        <fullName evidence="1">Uncharacterized protein</fullName>
    </submittedName>
</protein>
<accession>A0A0F9J903</accession>
<dbReference type="Gene3D" id="2.160.20.10">
    <property type="entry name" value="Single-stranded right-handed beta-helix, Pectin lyase-like"/>
    <property type="match status" value="1"/>
</dbReference>
<name>A0A0F9J903_9ZZZZ</name>
<gene>
    <name evidence="1" type="ORF">LCGC14_1485250</name>
</gene>
<dbReference type="EMBL" id="LAZR01010612">
    <property type="protein sequence ID" value="KKM66038.1"/>
    <property type="molecule type" value="Genomic_DNA"/>
</dbReference>
<dbReference type="AlphaFoldDB" id="A0A0F9J903"/>
<organism evidence="1">
    <name type="scientific">marine sediment metagenome</name>
    <dbReference type="NCBI Taxonomy" id="412755"/>
    <lineage>
        <taxon>unclassified sequences</taxon>
        <taxon>metagenomes</taxon>
        <taxon>ecological metagenomes</taxon>
    </lineage>
</organism>